<name>A0ACB9SUG6_HOLOL</name>
<accession>A0ACB9SUG6</accession>
<evidence type="ECO:0000313" key="1">
    <source>
        <dbReference type="EMBL" id="KAI4457261.1"/>
    </source>
</evidence>
<dbReference type="EMBL" id="CM043022">
    <property type="protein sequence ID" value="KAI4457261.1"/>
    <property type="molecule type" value="Genomic_DNA"/>
</dbReference>
<evidence type="ECO:0000313" key="2">
    <source>
        <dbReference type="Proteomes" id="UP001056778"/>
    </source>
</evidence>
<proteinExistence type="predicted"/>
<reference evidence="1" key="1">
    <citation type="submission" date="2022-04" db="EMBL/GenBank/DDBJ databases">
        <title>Chromosome-scale genome assembly of Holotrichia oblita Faldermann.</title>
        <authorList>
            <person name="Rongchong L."/>
        </authorList>
    </citation>
    <scope>NUCLEOTIDE SEQUENCE</scope>
    <source>
        <strain evidence="1">81SQS9</strain>
    </source>
</reference>
<keyword evidence="2" id="KW-1185">Reference proteome</keyword>
<sequence>MRRLASLLIIFLHVSHSTTSEDSISPWDPPGSTNFIGNFNGCLCREYTSIYATCYNPENCRRFPRNFRTDLNRFRLATTSVENITVADFDNLTNIEILEIEANKDLKWIENGAFTNMINLKSLSISYNSNLQYLDEDVFEGLISLESLSIRQNSFDQVKNFSFSLKSRFMPNLRKLELIDLRCMTVDKDDFRNLNGSRLEEFNLIDSQVEYIHPEALLPLINLKVLNLGENLINTSVLIDLLEHLTSNNITLNTLSLYGWGFKKYVPKDVLEVISKSRVKELILSKNQFDIISDDLFPYMPDLEILHLNEVLLSNFTFNAFSKLPNLRTLCLTKNKFPSIPKGAPAQNLKELVVTQEARYFTLDNDTFVNMSGLEKLDLSSNNIRKIPNGSFTGLRKLQYLNLKNSTIFYIDIGSFDGLAALKFLSLERNPFPNRTFCPEVFAGLTNLEELELGYCAITHLPLDIFKRLPSLKRLDLKMNQIKTINPVVLSPLHNLEEINLSWNMLSSWNNNFFKHNPKIAALYINNNKITHFTKAILEDISSMDTLDLSGNLFNCECSNFRVFSTLNRSTMTHILNLLNQMPNTKCVTEKFTDYTIMEYFNKTYLGEECKLITNDILLDYLIPSIILLIITALTASVLYIYRWHIRYWIFLTKMFLSRRAQFNRTITLEGHDNYLYDAFVSYSSEDRNFVVRLVAMLENYEPFLKLCVYERDFEIGTFISESVLECVSRSRKTLLIISNSYIKSQWCRWEAQVAENHRLFFENEYGECVNDSIIMIKLGTISQQNLSPMLKYLMKTRIYLQWDSDDSKQKQFWEKLRNALAPPVNVYAVKKEETISGDTKD</sequence>
<gene>
    <name evidence="1" type="ORF">MML48_8g00019020</name>
</gene>
<comment type="caution">
    <text evidence="1">The sequence shown here is derived from an EMBL/GenBank/DDBJ whole genome shotgun (WGS) entry which is preliminary data.</text>
</comment>
<dbReference type="Proteomes" id="UP001056778">
    <property type="component" value="Chromosome 8"/>
</dbReference>
<protein>
    <submittedName>
        <fullName evidence="1">Toll-like receptor</fullName>
    </submittedName>
</protein>
<organism evidence="1 2">
    <name type="scientific">Holotrichia oblita</name>
    <name type="common">Chafer beetle</name>
    <dbReference type="NCBI Taxonomy" id="644536"/>
    <lineage>
        <taxon>Eukaryota</taxon>
        <taxon>Metazoa</taxon>
        <taxon>Ecdysozoa</taxon>
        <taxon>Arthropoda</taxon>
        <taxon>Hexapoda</taxon>
        <taxon>Insecta</taxon>
        <taxon>Pterygota</taxon>
        <taxon>Neoptera</taxon>
        <taxon>Endopterygota</taxon>
        <taxon>Coleoptera</taxon>
        <taxon>Polyphaga</taxon>
        <taxon>Scarabaeiformia</taxon>
        <taxon>Scarabaeidae</taxon>
        <taxon>Melolonthinae</taxon>
        <taxon>Holotrichia</taxon>
    </lineage>
</organism>